<dbReference type="Proteomes" id="UP001321749">
    <property type="component" value="Unassembled WGS sequence"/>
</dbReference>
<evidence type="ECO:0000256" key="8">
    <source>
        <dbReference type="ARBA" id="ARBA00023004"/>
    </source>
</evidence>
<keyword evidence="8" id="KW-0408">Iron</keyword>
<dbReference type="GO" id="GO:0005743">
    <property type="term" value="C:mitochondrial inner membrane"/>
    <property type="evidence" value="ECO:0007669"/>
    <property type="project" value="UniProtKB-SubCell"/>
</dbReference>
<comment type="similarity">
    <text evidence="2">Belongs to the cytochrome c-type heme lyase family.</text>
</comment>
<feature type="region of interest" description="Disordered" evidence="12">
    <location>
        <begin position="708"/>
        <end position="729"/>
    </location>
</feature>
<evidence type="ECO:0000256" key="4">
    <source>
        <dbReference type="ARBA" id="ARBA00012218"/>
    </source>
</evidence>
<reference evidence="15" key="2">
    <citation type="submission" date="2023-06" db="EMBL/GenBank/DDBJ databases">
        <authorList>
            <consortium name="Lawrence Berkeley National Laboratory"/>
            <person name="Mondo S.J."/>
            <person name="Hensen N."/>
            <person name="Bonometti L."/>
            <person name="Westerberg I."/>
            <person name="Brannstrom I.O."/>
            <person name="Guillou S."/>
            <person name="Cros-Aarteil S."/>
            <person name="Calhoun S."/>
            <person name="Haridas S."/>
            <person name="Kuo A."/>
            <person name="Pangilinan J."/>
            <person name="Riley R."/>
            <person name="Labutti K."/>
            <person name="Andreopoulos B."/>
            <person name="Lipzen A."/>
            <person name="Chen C."/>
            <person name="Yanf M."/>
            <person name="Daum C."/>
            <person name="Ng V."/>
            <person name="Clum A."/>
            <person name="Steindorff A."/>
            <person name="Ohm R."/>
            <person name="Martin F."/>
            <person name="Silar P."/>
            <person name="Natvig D."/>
            <person name="Lalanne C."/>
            <person name="Gautier V."/>
            <person name="Ament-Velasquez S.L."/>
            <person name="Kruys A."/>
            <person name="Hutchinson M.I."/>
            <person name="Powell A.J."/>
            <person name="Barry K."/>
            <person name="Miller A.N."/>
            <person name="Grigoriev I.V."/>
            <person name="Debuchy R."/>
            <person name="Gladieux P."/>
            <person name="Thoren M.H."/>
            <person name="Johannesson H."/>
        </authorList>
    </citation>
    <scope>NUCLEOTIDE SEQUENCE</scope>
    <source>
        <strain evidence="15">PSN324</strain>
    </source>
</reference>
<dbReference type="SUPFAM" id="SSF56112">
    <property type="entry name" value="Protein kinase-like (PK-like)"/>
    <property type="match status" value="1"/>
</dbReference>
<feature type="region of interest" description="Disordered" evidence="12">
    <location>
        <begin position="631"/>
        <end position="655"/>
    </location>
</feature>
<comment type="caution">
    <text evidence="15">The sequence shown here is derived from an EMBL/GenBank/DDBJ whole genome shotgun (WGS) entry which is preliminary data.</text>
</comment>
<name>A0AAV9I2B4_9PEZI</name>
<dbReference type="GO" id="GO:0004408">
    <property type="term" value="F:holocytochrome-c synthase activity"/>
    <property type="evidence" value="ECO:0007669"/>
    <property type="project" value="UniProtKB-EC"/>
</dbReference>
<keyword evidence="6" id="KW-0479">Metal-binding</keyword>
<feature type="transmembrane region" description="Helical" evidence="13">
    <location>
        <begin position="111"/>
        <end position="129"/>
    </location>
</feature>
<dbReference type="PROSITE" id="PS00821">
    <property type="entry name" value="CYTO_HEME_LYASE_1"/>
    <property type="match status" value="1"/>
</dbReference>
<evidence type="ECO:0000313" key="16">
    <source>
        <dbReference type="Proteomes" id="UP001321749"/>
    </source>
</evidence>
<evidence type="ECO:0000256" key="3">
    <source>
        <dbReference type="ARBA" id="ARBA00009670"/>
    </source>
</evidence>
<feature type="compositionally biased region" description="Low complexity" evidence="12">
    <location>
        <begin position="631"/>
        <end position="647"/>
    </location>
</feature>
<accession>A0AAV9I2B4</accession>
<evidence type="ECO:0000256" key="11">
    <source>
        <dbReference type="ARBA" id="ARBA00023239"/>
    </source>
</evidence>
<keyword evidence="13" id="KW-0812">Transmembrane</keyword>
<sequence>MAAAGSGGLAAAAFVELSEQDNNGPEDTGEKRMLDVSREEIRKKFGDDETGLARVRHQIVLFLDLYIWEPICTGFRFLQLAAIFIPVIVTVPAIWIGSRQPDRDNERTGTLWWYGFLVHAMEWAGPAFIKLGQWAASRSDIFPNQLCDIMSKLHDNAPAHSLHATKRIIQAAFHHDFDEIFEEFDEKPMGVGAIAQVYKAKLKPEFSAPPDVDVGDAPTDLRHNVYKNVGSVLKSSPKRVPSSFVAIKVLHPGVERTVRRDLRIMWFFASALNMIPTMEWLSLPDEVKQFGEMMKLQLDLRIEAANLSRFRKNFKDRKTTWFPFPYTEFCTRNVLIEEFAHGIPLADFLANGGGVFQQDIASEGLDAFLRMLLLDNFVHADLHPGNIMVRFYESERPNLRLHHSQTAVEAQPHLDVTEEVLSRLRPLKGDKEQWQAELAKLDREGYRPQLIFIDTGLVTELNETNRRNFLDLFRAVAEFDGYKAGHLMCERCRQPDAVLDKEVFALKMQHLVLSVKSRTLALGNVKIGDILQEVLAMVRQHHVRLEGDFVNVVISIFLLEGIGRSLDPDLDLLSSSLPILRQLGAQSGKDLMKHGDFSMVMVWVGLETRRFMQASIEDAGCPMHKRTADTFASAATSTPPTNPAPASGCPVPHGNPSANAALSSCPVDHGAPESAARKEHSLMSKLNPLNFMFHSLSQDRAPNQTHILPTSRDESSIPKGTGDGNWEYPSPQQMYNALLRKGYTDTDITAVESMVAVHNFLNEGAWQEIVDWERRFGGGLKRGWEVSRRGEENALLELRRIEAQEGGQKEQPTLIRFQGRPQEMTPKAAILQMLGKVYPSKFGTEPPFDRHDWYISRNVNGEKKEVRYVIDFYSGPPEPTGEPVFYLDVRPAVTPTAAVERLMRWGGDVWWRASGGEVRESGNSSQ</sequence>
<gene>
    <name evidence="15" type="ORF">QBC42DRAFT_335542</name>
</gene>
<dbReference type="GO" id="GO:0046872">
    <property type="term" value="F:metal ion binding"/>
    <property type="evidence" value="ECO:0007669"/>
    <property type="project" value="UniProtKB-KW"/>
</dbReference>
<evidence type="ECO:0000256" key="13">
    <source>
        <dbReference type="SAM" id="Phobius"/>
    </source>
</evidence>
<dbReference type="InterPro" id="IPR052402">
    <property type="entry name" value="ADCK_kinase"/>
</dbReference>
<evidence type="ECO:0000256" key="1">
    <source>
        <dbReference type="ARBA" id="ARBA00004273"/>
    </source>
</evidence>
<dbReference type="Pfam" id="PF03109">
    <property type="entry name" value="ABC1"/>
    <property type="match status" value="2"/>
</dbReference>
<evidence type="ECO:0000256" key="6">
    <source>
        <dbReference type="ARBA" id="ARBA00022723"/>
    </source>
</evidence>
<evidence type="ECO:0000259" key="14">
    <source>
        <dbReference type="Pfam" id="PF03109"/>
    </source>
</evidence>
<dbReference type="Pfam" id="PF01265">
    <property type="entry name" value="Cyto_heme_lyase"/>
    <property type="match status" value="1"/>
</dbReference>
<dbReference type="PROSITE" id="PS00822">
    <property type="entry name" value="CYTO_HEME_LYASE_2"/>
    <property type="match status" value="1"/>
</dbReference>
<comment type="similarity">
    <text evidence="3">Belongs to the protein kinase superfamily. ADCK protein kinase family.</text>
</comment>
<keyword evidence="13" id="KW-1133">Transmembrane helix</keyword>
<dbReference type="InterPro" id="IPR000511">
    <property type="entry name" value="Holocyt_c/c1_synthase"/>
</dbReference>
<keyword evidence="11" id="KW-0456">Lyase</keyword>
<dbReference type="AlphaFoldDB" id="A0AAV9I2B4"/>
<keyword evidence="16" id="KW-1185">Reference proteome</keyword>
<dbReference type="InterPro" id="IPR004147">
    <property type="entry name" value="ABC1_dom"/>
</dbReference>
<feature type="domain" description="ABC1 atypical kinase-like" evidence="14">
    <location>
        <begin position="152"/>
        <end position="203"/>
    </location>
</feature>
<evidence type="ECO:0000256" key="5">
    <source>
        <dbReference type="ARBA" id="ARBA00022617"/>
    </source>
</evidence>
<dbReference type="PANTHER" id="PTHR45890:SF1">
    <property type="entry name" value="AARF DOMAIN CONTAINING KINASE 2"/>
    <property type="match status" value="1"/>
</dbReference>
<reference evidence="15" key="1">
    <citation type="journal article" date="2023" name="Mol. Phylogenet. Evol.">
        <title>Genome-scale phylogeny and comparative genomics of the fungal order Sordariales.</title>
        <authorList>
            <person name="Hensen N."/>
            <person name="Bonometti L."/>
            <person name="Westerberg I."/>
            <person name="Brannstrom I.O."/>
            <person name="Guillou S."/>
            <person name="Cros-Aarteil S."/>
            <person name="Calhoun S."/>
            <person name="Haridas S."/>
            <person name="Kuo A."/>
            <person name="Mondo S."/>
            <person name="Pangilinan J."/>
            <person name="Riley R."/>
            <person name="LaButti K."/>
            <person name="Andreopoulos B."/>
            <person name="Lipzen A."/>
            <person name="Chen C."/>
            <person name="Yan M."/>
            <person name="Daum C."/>
            <person name="Ng V."/>
            <person name="Clum A."/>
            <person name="Steindorff A."/>
            <person name="Ohm R.A."/>
            <person name="Martin F."/>
            <person name="Silar P."/>
            <person name="Natvig D.O."/>
            <person name="Lalanne C."/>
            <person name="Gautier V."/>
            <person name="Ament-Velasquez S.L."/>
            <person name="Kruys A."/>
            <person name="Hutchinson M.I."/>
            <person name="Powell A.J."/>
            <person name="Barry K."/>
            <person name="Miller A.N."/>
            <person name="Grigoriev I.V."/>
            <person name="Debuchy R."/>
            <person name="Gladieux P."/>
            <person name="Hiltunen Thoren M."/>
            <person name="Johannesson H."/>
        </authorList>
    </citation>
    <scope>NUCLEOTIDE SEQUENCE</scope>
    <source>
        <strain evidence="15">PSN324</strain>
    </source>
</reference>
<keyword evidence="9" id="KW-0496">Mitochondrion</keyword>
<dbReference type="InterPro" id="IPR044095">
    <property type="entry name" value="ADCK2_dom"/>
</dbReference>
<dbReference type="EC" id="4.4.1.17" evidence="4"/>
<protein>
    <recommendedName>
        <fullName evidence="4">holocytochrome-c synthase</fullName>
        <ecNumber evidence="4">4.4.1.17</ecNumber>
    </recommendedName>
</protein>
<evidence type="ECO:0000313" key="15">
    <source>
        <dbReference type="EMBL" id="KAK4466454.1"/>
    </source>
</evidence>
<keyword evidence="5" id="KW-0349">Heme</keyword>
<comment type="subcellular location">
    <subcellularLocation>
        <location evidence="1">Mitochondrion inner membrane</location>
    </subcellularLocation>
</comment>
<evidence type="ECO:0000256" key="2">
    <source>
        <dbReference type="ARBA" id="ARBA00007255"/>
    </source>
</evidence>
<evidence type="ECO:0000256" key="9">
    <source>
        <dbReference type="ARBA" id="ARBA00023128"/>
    </source>
</evidence>
<evidence type="ECO:0000256" key="10">
    <source>
        <dbReference type="ARBA" id="ARBA00023136"/>
    </source>
</evidence>
<feature type="region of interest" description="Disordered" evidence="12">
    <location>
        <begin position="660"/>
        <end position="679"/>
    </location>
</feature>
<proteinExistence type="inferred from homology"/>
<evidence type="ECO:0000256" key="7">
    <source>
        <dbReference type="ARBA" id="ARBA00022792"/>
    </source>
</evidence>
<keyword evidence="7" id="KW-0999">Mitochondrion inner membrane</keyword>
<dbReference type="InterPro" id="IPR011009">
    <property type="entry name" value="Kinase-like_dom_sf"/>
</dbReference>
<organism evidence="15 16">
    <name type="scientific">Cladorrhinum samala</name>
    <dbReference type="NCBI Taxonomy" id="585594"/>
    <lineage>
        <taxon>Eukaryota</taxon>
        <taxon>Fungi</taxon>
        <taxon>Dikarya</taxon>
        <taxon>Ascomycota</taxon>
        <taxon>Pezizomycotina</taxon>
        <taxon>Sordariomycetes</taxon>
        <taxon>Sordariomycetidae</taxon>
        <taxon>Sordariales</taxon>
        <taxon>Podosporaceae</taxon>
        <taxon>Cladorrhinum</taxon>
    </lineage>
</organism>
<keyword evidence="10 13" id="KW-0472">Membrane</keyword>
<dbReference type="PANTHER" id="PTHR45890">
    <property type="entry name" value="AARF DOMAIN CONTAINING KINASE 2 (PREDICTED)"/>
    <property type="match status" value="1"/>
</dbReference>
<evidence type="ECO:0000256" key="12">
    <source>
        <dbReference type="SAM" id="MobiDB-lite"/>
    </source>
</evidence>
<feature type="transmembrane region" description="Helical" evidence="13">
    <location>
        <begin position="77"/>
        <end position="96"/>
    </location>
</feature>
<dbReference type="CDD" id="cd13971">
    <property type="entry name" value="ADCK2-like"/>
    <property type="match status" value="1"/>
</dbReference>
<dbReference type="EMBL" id="MU864931">
    <property type="protein sequence ID" value="KAK4466454.1"/>
    <property type="molecule type" value="Genomic_DNA"/>
</dbReference>
<feature type="domain" description="ABC1 atypical kinase-like" evidence="14">
    <location>
        <begin position="244"/>
        <end position="390"/>
    </location>
</feature>